<dbReference type="EMBL" id="CAJVRL010000038">
    <property type="protein sequence ID" value="CAG8950780.1"/>
    <property type="molecule type" value="Genomic_DNA"/>
</dbReference>
<accession>A0A9N9PP85</accession>
<dbReference type="GO" id="GO:0004312">
    <property type="term" value="F:fatty acid synthase activity"/>
    <property type="evidence" value="ECO:0007669"/>
    <property type="project" value="TreeGrafter"/>
</dbReference>
<dbReference type="SUPFAM" id="SSF53901">
    <property type="entry name" value="Thiolase-like"/>
    <property type="match status" value="1"/>
</dbReference>
<evidence type="ECO:0000259" key="1">
    <source>
        <dbReference type="Pfam" id="PF00109"/>
    </source>
</evidence>
<dbReference type="InterPro" id="IPR050091">
    <property type="entry name" value="PKS_NRPS_Biosynth_Enz"/>
</dbReference>
<dbReference type="Gene3D" id="3.40.47.10">
    <property type="match status" value="1"/>
</dbReference>
<dbReference type="GO" id="GO:0006633">
    <property type="term" value="P:fatty acid biosynthetic process"/>
    <property type="evidence" value="ECO:0007669"/>
    <property type="project" value="TreeGrafter"/>
</dbReference>
<organism evidence="2 3">
    <name type="scientific">Hymenoscyphus fraxineus</name>
    <dbReference type="NCBI Taxonomy" id="746836"/>
    <lineage>
        <taxon>Eukaryota</taxon>
        <taxon>Fungi</taxon>
        <taxon>Dikarya</taxon>
        <taxon>Ascomycota</taxon>
        <taxon>Pezizomycotina</taxon>
        <taxon>Leotiomycetes</taxon>
        <taxon>Helotiales</taxon>
        <taxon>Helotiaceae</taxon>
        <taxon>Hymenoscyphus</taxon>
    </lineage>
</organism>
<dbReference type="AlphaFoldDB" id="A0A9N9PP85"/>
<dbReference type="OrthoDB" id="329835at2759"/>
<evidence type="ECO:0000313" key="2">
    <source>
        <dbReference type="EMBL" id="CAG8950780.1"/>
    </source>
</evidence>
<comment type="caution">
    <text evidence="2">The sequence shown here is derived from an EMBL/GenBank/DDBJ whole genome shotgun (WGS) entry which is preliminary data.</text>
</comment>
<dbReference type="GO" id="GO:0044550">
    <property type="term" value="P:secondary metabolite biosynthetic process"/>
    <property type="evidence" value="ECO:0007669"/>
    <property type="project" value="TreeGrafter"/>
</dbReference>
<evidence type="ECO:0000313" key="3">
    <source>
        <dbReference type="Proteomes" id="UP000696280"/>
    </source>
</evidence>
<name>A0A9N9PP85_9HELO</name>
<protein>
    <recommendedName>
        <fullName evidence="1">Beta-ketoacyl synthase-like N-terminal domain-containing protein</fullName>
    </recommendedName>
</protein>
<keyword evidence="3" id="KW-1185">Reference proteome</keyword>
<feature type="domain" description="Beta-ketoacyl synthase-like N-terminal" evidence="1">
    <location>
        <begin position="11"/>
        <end position="96"/>
    </location>
</feature>
<dbReference type="InterPro" id="IPR014030">
    <property type="entry name" value="Ketoacyl_synth_N"/>
</dbReference>
<dbReference type="Proteomes" id="UP000696280">
    <property type="component" value="Unassembled WGS sequence"/>
</dbReference>
<dbReference type="Pfam" id="PF00109">
    <property type="entry name" value="ketoacyl-synt"/>
    <property type="match status" value="1"/>
</dbReference>
<dbReference type="PANTHER" id="PTHR43775">
    <property type="entry name" value="FATTY ACID SYNTHASE"/>
    <property type="match status" value="1"/>
</dbReference>
<gene>
    <name evidence="2" type="ORF">HYFRA_00002994</name>
</gene>
<dbReference type="InterPro" id="IPR016039">
    <property type="entry name" value="Thiolase-like"/>
</dbReference>
<proteinExistence type="predicted"/>
<reference evidence="2" key="1">
    <citation type="submission" date="2021-07" db="EMBL/GenBank/DDBJ databases">
        <authorList>
            <person name="Durling M."/>
        </authorList>
    </citation>
    <scope>NUCLEOTIDE SEQUENCE</scope>
</reference>
<dbReference type="PANTHER" id="PTHR43775:SF29">
    <property type="entry name" value="ASPERFURANONE POLYKETIDE SYNTHASE AFOG-RELATED"/>
    <property type="match status" value="1"/>
</dbReference>
<sequence length="97" mass="10433">MPSTSNPSHVPVAIVAMACHFPGDATSPSKFWELFQNGKSSKNAYSAIINRYNADAFYHPNAANRQNVLATKGGHFLKQDPYASDAAFANITAAEAM</sequence>